<dbReference type="AlphaFoldDB" id="A0A9D9N506"/>
<gene>
    <name evidence="1" type="ORF">IAA73_09330</name>
</gene>
<reference evidence="1" key="1">
    <citation type="submission" date="2020-10" db="EMBL/GenBank/DDBJ databases">
        <authorList>
            <person name="Gilroy R."/>
        </authorList>
    </citation>
    <scope>NUCLEOTIDE SEQUENCE</scope>
    <source>
        <strain evidence="1">G3-3990</strain>
    </source>
</reference>
<reference evidence="1" key="2">
    <citation type="journal article" date="2021" name="PeerJ">
        <title>Extensive microbial diversity within the chicken gut microbiome revealed by metagenomics and culture.</title>
        <authorList>
            <person name="Gilroy R."/>
            <person name="Ravi A."/>
            <person name="Getino M."/>
            <person name="Pursley I."/>
            <person name="Horton D.L."/>
            <person name="Alikhan N.F."/>
            <person name="Baker D."/>
            <person name="Gharbi K."/>
            <person name="Hall N."/>
            <person name="Watson M."/>
            <person name="Adriaenssens E.M."/>
            <person name="Foster-Nyarko E."/>
            <person name="Jarju S."/>
            <person name="Secka A."/>
            <person name="Antonio M."/>
            <person name="Oren A."/>
            <person name="Chaudhuri R.R."/>
            <person name="La Ragione R."/>
            <person name="Hildebrand F."/>
            <person name="Pallen M.J."/>
        </authorList>
    </citation>
    <scope>NUCLEOTIDE SEQUENCE</scope>
    <source>
        <strain evidence="1">G3-3990</strain>
    </source>
</reference>
<name>A0A9D9N506_9BACT</name>
<organism evidence="1 2">
    <name type="scientific">Candidatus Gallipaludibacter merdavium</name>
    <dbReference type="NCBI Taxonomy" id="2840839"/>
    <lineage>
        <taxon>Bacteria</taxon>
        <taxon>Pseudomonadati</taxon>
        <taxon>Bacteroidota</taxon>
        <taxon>Bacteroidia</taxon>
        <taxon>Bacteroidales</taxon>
        <taxon>Candidatus Gallipaludibacter</taxon>
    </lineage>
</organism>
<evidence type="ECO:0000313" key="2">
    <source>
        <dbReference type="Proteomes" id="UP000823641"/>
    </source>
</evidence>
<dbReference type="Proteomes" id="UP000823641">
    <property type="component" value="Unassembled WGS sequence"/>
</dbReference>
<proteinExistence type="predicted"/>
<sequence>MKKIFFCLSCMIMVMGFCSCDDQEKERAATKKLLEGDWVTVPGVTADMISYINGETWEEPEDPNEYFKGASIALRFEADGSFRIGMTQDAYVIYAQILEEGEYLDMYSESLDDYGNKPSLAWDISENSDFITVTIHIPEVEYESGNVDPEQIITHKYTIEVLNENELTFNYEIQNEVTVSGTLSLVRPTTPVPFLTVDEINDRIENY</sequence>
<dbReference type="EMBL" id="JADIMG010000089">
    <property type="protein sequence ID" value="MBO8460519.1"/>
    <property type="molecule type" value="Genomic_DNA"/>
</dbReference>
<evidence type="ECO:0000313" key="1">
    <source>
        <dbReference type="EMBL" id="MBO8460519.1"/>
    </source>
</evidence>
<protein>
    <submittedName>
        <fullName evidence="1">Uncharacterized protein</fullName>
    </submittedName>
</protein>
<comment type="caution">
    <text evidence="1">The sequence shown here is derived from an EMBL/GenBank/DDBJ whole genome shotgun (WGS) entry which is preliminary data.</text>
</comment>
<accession>A0A9D9N506</accession>
<dbReference type="PROSITE" id="PS51257">
    <property type="entry name" value="PROKAR_LIPOPROTEIN"/>
    <property type="match status" value="1"/>
</dbReference>